<proteinExistence type="predicted"/>
<dbReference type="AlphaFoldDB" id="A0A1F6VJJ5"/>
<dbReference type="SUPFAM" id="SSF51182">
    <property type="entry name" value="RmlC-like cupins"/>
    <property type="match status" value="1"/>
</dbReference>
<sequence>MSGADIFTHPIHLGLGATAVAQPEFAGDMQWYEDYAERHAADGKEGRLVSMFTFDQSWDTWEMHPQGSEVVLCTAGSITLHQERADGSRRTVMLNAGEYAINEPGTWHTADVDKEATAVFITAGLGTEHRPR</sequence>
<accession>A0A1F6VJJ5</accession>
<name>A0A1F6VJJ5_9PROT</name>
<evidence type="ECO:0000313" key="2">
    <source>
        <dbReference type="Proteomes" id="UP000179076"/>
    </source>
</evidence>
<gene>
    <name evidence="1" type="ORF">A2W18_14120</name>
</gene>
<dbReference type="InterPro" id="IPR011051">
    <property type="entry name" value="RmlC_Cupin_sf"/>
</dbReference>
<evidence type="ECO:0000313" key="1">
    <source>
        <dbReference type="EMBL" id="OGI69792.1"/>
    </source>
</evidence>
<dbReference type="Proteomes" id="UP000179076">
    <property type="component" value="Unassembled WGS sequence"/>
</dbReference>
<dbReference type="InterPro" id="IPR014710">
    <property type="entry name" value="RmlC-like_jellyroll"/>
</dbReference>
<reference evidence="1 2" key="1">
    <citation type="journal article" date="2016" name="Nat. Commun.">
        <title>Thousands of microbial genomes shed light on interconnected biogeochemical processes in an aquifer system.</title>
        <authorList>
            <person name="Anantharaman K."/>
            <person name="Brown C.T."/>
            <person name="Hug L.A."/>
            <person name="Sharon I."/>
            <person name="Castelle C.J."/>
            <person name="Probst A.J."/>
            <person name="Thomas B.C."/>
            <person name="Singh A."/>
            <person name="Wilkins M.J."/>
            <person name="Karaoz U."/>
            <person name="Brodie E.L."/>
            <person name="Williams K.H."/>
            <person name="Hubbard S.S."/>
            <person name="Banfield J.F."/>
        </authorList>
    </citation>
    <scope>NUCLEOTIDE SEQUENCE [LARGE SCALE GENOMIC DNA]</scope>
</reference>
<dbReference type="EMBL" id="MFSP01000014">
    <property type="protein sequence ID" value="OGI69792.1"/>
    <property type="molecule type" value="Genomic_DNA"/>
</dbReference>
<comment type="caution">
    <text evidence="1">The sequence shown here is derived from an EMBL/GenBank/DDBJ whole genome shotgun (WGS) entry which is preliminary data.</text>
</comment>
<protein>
    <submittedName>
        <fullName evidence="1">Cupin</fullName>
    </submittedName>
</protein>
<dbReference type="Gene3D" id="2.60.120.10">
    <property type="entry name" value="Jelly Rolls"/>
    <property type="match status" value="1"/>
</dbReference>
<organism evidence="1 2">
    <name type="scientific">Candidatus Muproteobacteria bacterium RBG_16_60_9</name>
    <dbReference type="NCBI Taxonomy" id="1817755"/>
    <lineage>
        <taxon>Bacteria</taxon>
        <taxon>Pseudomonadati</taxon>
        <taxon>Pseudomonadota</taxon>
        <taxon>Candidatus Muproteobacteria</taxon>
    </lineage>
</organism>